<dbReference type="Proteomes" id="UP001292913">
    <property type="component" value="Unassembled WGS sequence"/>
</dbReference>
<comment type="caution">
    <text evidence="5">The sequence shown here is derived from an EMBL/GenBank/DDBJ whole genome shotgun (WGS) entry which is preliminary data.</text>
</comment>
<evidence type="ECO:0000259" key="4">
    <source>
        <dbReference type="PROSITE" id="PS52004"/>
    </source>
</evidence>
<dbReference type="InterPro" id="IPR000794">
    <property type="entry name" value="Beta-ketoacyl_synthase"/>
</dbReference>
<dbReference type="InterPro" id="IPR014031">
    <property type="entry name" value="Ketoacyl_synth_C"/>
</dbReference>
<dbReference type="Pfam" id="PF00109">
    <property type="entry name" value="ketoacyl-synt"/>
    <property type="match status" value="1"/>
</dbReference>
<dbReference type="RefSeq" id="WP_321019864.1">
    <property type="nucleotide sequence ID" value="NZ_JARZAK010000004.1"/>
</dbReference>
<feature type="domain" description="Ketosynthase family 3 (KS3)" evidence="4">
    <location>
        <begin position="1"/>
        <end position="387"/>
    </location>
</feature>
<name>A0ABU5HP57_9BACE</name>
<sequence length="600" mass="65250">MEYPLNIYITAHTLISSLGFGIPENLEAIHNYRSGIRMQEAGLISDHPLLAGMIDSVELEKRAKLMQITDYTRMEQLFILAIQEVISQSGADLREPDCALLLSTTKGNIDLLSDRTKQSAFPQQISADSPVFLWKMAERIGDFFRATNQVEVISNACISGVSALIVAKRWIESGRYKRVIVAGGDILSHFITSGFLSFRSVSVHPCRPYDIQRDGLSLGEACGAVLLETQGNANHIILSGGAISNDANHISGPSRTGDGLALAINQAMEEAGALPKDISFINAHGTATVYNDEMESKAIHLAGLATVPVNSLKPYFGHTLGASGIIETILCIEQLKEGRYYGTLGYETLGVPMPITVYATHQPMPMKCCIKTASGFGGCNAALVLSLPDAHLKQKANLQATDKASTPPACKAVVESGNTVTIRPGAVESKGTIVFSSSETDFAPFIREAYKHLGENNMKFYKMDNLCKLGYVAAEYLLKDTHYRPEEIGIILANASSSLDTDCKHQAIISKEGDKAASPAVFVYTLPNVVLGEISIRHKIQGENTFFVRRQSDAASLEDYAKIVMAKGKLRTCIIGWCELLDGHYQAEFKQLNNISTIYG</sequence>
<dbReference type="InterPro" id="IPR020615">
    <property type="entry name" value="Thiolase_acyl_enz_int_AS"/>
</dbReference>
<proteinExistence type="inferred from homology"/>
<dbReference type="InterPro" id="IPR020841">
    <property type="entry name" value="PKS_Beta-ketoAc_synthase_dom"/>
</dbReference>
<keyword evidence="6" id="KW-1185">Reference proteome</keyword>
<dbReference type="SMART" id="SM00825">
    <property type="entry name" value="PKS_KS"/>
    <property type="match status" value="1"/>
</dbReference>
<dbReference type="Pfam" id="PF02801">
    <property type="entry name" value="Ketoacyl-synt_C"/>
    <property type="match status" value="1"/>
</dbReference>
<dbReference type="Gene3D" id="3.40.47.10">
    <property type="match status" value="2"/>
</dbReference>
<keyword evidence="2 3" id="KW-0808">Transferase</keyword>
<dbReference type="InterPro" id="IPR016039">
    <property type="entry name" value="Thiolase-like"/>
</dbReference>
<dbReference type="SUPFAM" id="SSF53901">
    <property type="entry name" value="Thiolase-like"/>
    <property type="match status" value="2"/>
</dbReference>
<dbReference type="PANTHER" id="PTHR11712:SF336">
    <property type="entry name" value="3-OXOACYL-[ACYL-CARRIER-PROTEIN] SYNTHASE, MITOCHONDRIAL"/>
    <property type="match status" value="1"/>
</dbReference>
<gene>
    <name evidence="5" type="ORF">QHG74_08540</name>
</gene>
<reference evidence="5 6" key="1">
    <citation type="submission" date="2023-04" db="EMBL/GenBank/DDBJ databases">
        <title>Bacteroides pacosi sp. nov., isolated from the fecal material of an alpaca.</title>
        <authorList>
            <person name="Miller S."/>
            <person name="Hendry M."/>
            <person name="King J."/>
            <person name="Sankaranarayanan K."/>
            <person name="Lawson P.A."/>
        </authorList>
    </citation>
    <scope>NUCLEOTIDE SEQUENCE [LARGE SCALE GENOMIC DNA]</scope>
    <source>
        <strain evidence="5 6">A2-P53</strain>
    </source>
</reference>
<dbReference type="PROSITE" id="PS00098">
    <property type="entry name" value="THIOLASE_1"/>
    <property type="match status" value="1"/>
</dbReference>
<evidence type="ECO:0000256" key="3">
    <source>
        <dbReference type="RuleBase" id="RU003694"/>
    </source>
</evidence>
<organism evidence="5 6">
    <name type="scientific">Bacteroides vicugnae</name>
    <dbReference type="NCBI Taxonomy" id="3037989"/>
    <lineage>
        <taxon>Bacteria</taxon>
        <taxon>Pseudomonadati</taxon>
        <taxon>Bacteroidota</taxon>
        <taxon>Bacteroidia</taxon>
        <taxon>Bacteroidales</taxon>
        <taxon>Bacteroidaceae</taxon>
        <taxon>Bacteroides</taxon>
    </lineage>
</organism>
<dbReference type="EMBL" id="JARZAK010000004">
    <property type="protein sequence ID" value="MDY7257764.1"/>
    <property type="molecule type" value="Genomic_DNA"/>
</dbReference>
<evidence type="ECO:0000256" key="1">
    <source>
        <dbReference type="ARBA" id="ARBA00008467"/>
    </source>
</evidence>
<comment type="similarity">
    <text evidence="1 3">Belongs to the thiolase-like superfamily. Beta-ketoacyl-ACP synthases family.</text>
</comment>
<dbReference type="PROSITE" id="PS52004">
    <property type="entry name" value="KS3_2"/>
    <property type="match status" value="1"/>
</dbReference>
<dbReference type="CDD" id="cd00834">
    <property type="entry name" value="KAS_I_II"/>
    <property type="match status" value="1"/>
</dbReference>
<dbReference type="InterPro" id="IPR014030">
    <property type="entry name" value="Ketoacyl_synth_N"/>
</dbReference>
<evidence type="ECO:0000256" key="2">
    <source>
        <dbReference type="ARBA" id="ARBA00022679"/>
    </source>
</evidence>
<accession>A0ABU5HP57</accession>
<evidence type="ECO:0000313" key="5">
    <source>
        <dbReference type="EMBL" id="MDY7257764.1"/>
    </source>
</evidence>
<evidence type="ECO:0000313" key="6">
    <source>
        <dbReference type="Proteomes" id="UP001292913"/>
    </source>
</evidence>
<dbReference type="PANTHER" id="PTHR11712">
    <property type="entry name" value="POLYKETIDE SYNTHASE-RELATED"/>
    <property type="match status" value="1"/>
</dbReference>
<protein>
    <submittedName>
        <fullName evidence="5">Beta-ketoacyl-[acyl-carrier-protein] synthase family protein</fullName>
    </submittedName>
</protein>